<protein>
    <recommendedName>
        <fullName evidence="3">DUF4268 domain-containing protein</fullName>
    </recommendedName>
</protein>
<sequence>MDYDFYLNEFHSAITEDLVKKLENNGLKLSVMTILDSVALKVYKPEWSSDVNSPLDAVGRIFFSIWVNDTTIREERMYYNIHALKLRELKNYRLSSRKFAQDFRNEFMEYQKDWPNVNIQYGPLTLMQGWVDLKPDHILENTHELIQNFLNISFIIDNALEQYKK</sequence>
<proteinExistence type="predicted"/>
<evidence type="ECO:0000313" key="2">
    <source>
        <dbReference type="Proteomes" id="UP001595735"/>
    </source>
</evidence>
<dbReference type="EMBL" id="JBHRYO010000002">
    <property type="protein sequence ID" value="MFC3758664.1"/>
    <property type="molecule type" value="Genomic_DNA"/>
</dbReference>
<gene>
    <name evidence="1" type="ORF">ACFONJ_21995</name>
</gene>
<dbReference type="RefSeq" id="WP_290300691.1">
    <property type="nucleotide sequence ID" value="NZ_JAUFQR010000001.1"/>
</dbReference>
<evidence type="ECO:0008006" key="3">
    <source>
        <dbReference type="Google" id="ProtNLM"/>
    </source>
</evidence>
<comment type="caution">
    <text evidence="1">The sequence shown here is derived from an EMBL/GenBank/DDBJ whole genome shotgun (WGS) entry which is preliminary data.</text>
</comment>
<evidence type="ECO:0000313" key="1">
    <source>
        <dbReference type="EMBL" id="MFC3758664.1"/>
    </source>
</evidence>
<name>A0ABV7Y3Q3_9FLAO</name>
<organism evidence="1 2">
    <name type="scientific">Chryseobacterium tructae</name>
    <dbReference type="NCBI Taxonomy" id="1037380"/>
    <lineage>
        <taxon>Bacteria</taxon>
        <taxon>Pseudomonadati</taxon>
        <taxon>Bacteroidota</taxon>
        <taxon>Flavobacteriia</taxon>
        <taxon>Flavobacteriales</taxon>
        <taxon>Weeksellaceae</taxon>
        <taxon>Chryseobacterium group</taxon>
        <taxon>Chryseobacterium</taxon>
    </lineage>
</organism>
<accession>A0ABV7Y3Q3</accession>
<reference evidence="2" key="1">
    <citation type="journal article" date="2019" name="Int. J. Syst. Evol. Microbiol.">
        <title>The Global Catalogue of Microorganisms (GCM) 10K type strain sequencing project: providing services to taxonomists for standard genome sequencing and annotation.</title>
        <authorList>
            <consortium name="The Broad Institute Genomics Platform"/>
            <consortium name="The Broad Institute Genome Sequencing Center for Infectious Disease"/>
            <person name="Wu L."/>
            <person name="Ma J."/>
        </authorList>
    </citation>
    <scope>NUCLEOTIDE SEQUENCE [LARGE SCALE GENOMIC DNA]</scope>
    <source>
        <strain evidence="2">CECT 7798</strain>
    </source>
</reference>
<dbReference type="Proteomes" id="UP001595735">
    <property type="component" value="Unassembled WGS sequence"/>
</dbReference>
<keyword evidence="2" id="KW-1185">Reference proteome</keyword>